<proteinExistence type="predicted"/>
<evidence type="ECO:0000313" key="2">
    <source>
        <dbReference type="Proteomes" id="UP001157502"/>
    </source>
</evidence>
<dbReference type="Proteomes" id="UP001157502">
    <property type="component" value="Chromosome 36"/>
</dbReference>
<reference evidence="1" key="1">
    <citation type="submission" date="2021-05" db="EMBL/GenBank/DDBJ databases">
        <authorList>
            <person name="Pan Q."/>
            <person name="Jouanno E."/>
            <person name="Zahm M."/>
            <person name="Klopp C."/>
            <person name="Cabau C."/>
            <person name="Louis A."/>
            <person name="Berthelot C."/>
            <person name="Parey E."/>
            <person name="Roest Crollius H."/>
            <person name="Montfort J."/>
            <person name="Robinson-Rechavi M."/>
            <person name="Bouchez O."/>
            <person name="Lampietro C."/>
            <person name="Lopez Roques C."/>
            <person name="Donnadieu C."/>
            <person name="Postlethwait J."/>
            <person name="Bobe J."/>
            <person name="Dillon D."/>
            <person name="Chandos A."/>
            <person name="von Hippel F."/>
            <person name="Guiguen Y."/>
        </authorList>
    </citation>
    <scope>NUCLEOTIDE SEQUENCE</scope>
    <source>
        <strain evidence="1">YG-Jan2019</strain>
    </source>
</reference>
<name>A0ACC2F245_DALPE</name>
<evidence type="ECO:0000313" key="1">
    <source>
        <dbReference type="EMBL" id="KAJ7985355.1"/>
    </source>
</evidence>
<protein>
    <submittedName>
        <fullName evidence="1">Uncharacterized protein</fullName>
    </submittedName>
</protein>
<comment type="caution">
    <text evidence="1">The sequence shown here is derived from an EMBL/GenBank/DDBJ whole genome shotgun (WGS) entry which is preliminary data.</text>
</comment>
<sequence>MYKTGPERLILIGYLLQGVLCQKWSARMPSRIKALDGQCVVIPCSFTVKAEYESSLTASCKGIWKDNWRNVFDSSLAGTASNPFSGNLTGNLQHKECTTVLNDFTYDYFNFRLDCDTVKMNFPEYVLIEINDHPSTPTLSPVTVEVMEGTSVSLTCSAATPCPTSPPSLTWTPNLIDSRQDLLESQNQTLTSVLTFTASPVHNRMRITCTALYKRQRGLSAQSSQISRAVTVFYSPRNTSVSVSPSLSVLRDKVVTLTCSSSANPNIWRYRWYRVNGEQATQVRNGHVLTVQSYKLYFPDAPVNTTVSVSPSGPAVEGDTVIMTCRSIANPAVQNYTWVRTEATGDGVPVGSGERLILDGKASDSGGYYCVALHVLGMEKARVVQLDIQYPPRNTSVSVTPTGSVTEGSSVTLICSSDANPAVKNYTCTTVKPRTHMDCTPPPSSASMSHVCTVASEILNSRCIRIAATSQIQCFCECRGNPTPTLVWRLVGEAVNHSSNTVIREEPMGILGLRSSITIRQSQEDEIPTLVCLSSNSGGSDIFSFNLTSLETYEGFRAYSLSIGTSLAAGIIMLLCIPLLLVCKRSRAQPPVRGQGETSELIVTDRTVSQDEENIYANNVMQNEALGSEETTDGNVEHTDLLHYADLNFPMLQAGVDAADGEIRGVSMTTDYAMIRLHSADGTGNETGEVKSSSKAPLGENEQYGPVETAVDEATRLSEEKAASIESAVVGDVVAEAIVGGVVAAAIVSVVVAAAIVSVVVAAAIVSVVVAAAIVSVVVAAAIVSVVVAAAIVSVVVAAAIVSVVVAAAIGSVVVAAAIGSVVAAAIVSVVVAAAIVSVVVAAAIVSASWRRPS</sequence>
<gene>
    <name evidence="1" type="ORF">DPEC_G00351210</name>
</gene>
<keyword evidence="2" id="KW-1185">Reference proteome</keyword>
<dbReference type="EMBL" id="CM055763">
    <property type="protein sequence ID" value="KAJ7985355.1"/>
    <property type="molecule type" value="Genomic_DNA"/>
</dbReference>
<accession>A0ACC2F245</accession>
<organism evidence="1 2">
    <name type="scientific">Dallia pectoralis</name>
    <name type="common">Alaska blackfish</name>
    <dbReference type="NCBI Taxonomy" id="75939"/>
    <lineage>
        <taxon>Eukaryota</taxon>
        <taxon>Metazoa</taxon>
        <taxon>Chordata</taxon>
        <taxon>Craniata</taxon>
        <taxon>Vertebrata</taxon>
        <taxon>Euteleostomi</taxon>
        <taxon>Actinopterygii</taxon>
        <taxon>Neopterygii</taxon>
        <taxon>Teleostei</taxon>
        <taxon>Protacanthopterygii</taxon>
        <taxon>Esociformes</taxon>
        <taxon>Umbridae</taxon>
        <taxon>Dallia</taxon>
    </lineage>
</organism>